<comment type="caution">
    <text evidence="2">The sequence shown here is derived from an EMBL/GenBank/DDBJ whole genome shotgun (WGS) entry which is preliminary data.</text>
</comment>
<evidence type="ECO:0000313" key="2">
    <source>
        <dbReference type="EMBL" id="KAL2635181.1"/>
    </source>
</evidence>
<organism evidence="2 3">
    <name type="scientific">Riccia fluitans</name>
    <dbReference type="NCBI Taxonomy" id="41844"/>
    <lineage>
        <taxon>Eukaryota</taxon>
        <taxon>Viridiplantae</taxon>
        <taxon>Streptophyta</taxon>
        <taxon>Embryophyta</taxon>
        <taxon>Marchantiophyta</taxon>
        <taxon>Marchantiopsida</taxon>
        <taxon>Marchantiidae</taxon>
        <taxon>Marchantiales</taxon>
        <taxon>Ricciaceae</taxon>
        <taxon>Riccia</taxon>
    </lineage>
</organism>
<dbReference type="Proteomes" id="UP001605036">
    <property type="component" value="Unassembled WGS sequence"/>
</dbReference>
<dbReference type="AlphaFoldDB" id="A0ABD1YXA1"/>
<accession>A0ABD1YXA1</accession>
<feature type="compositionally biased region" description="Basic residues" evidence="1">
    <location>
        <begin position="39"/>
        <end position="56"/>
    </location>
</feature>
<feature type="compositionally biased region" description="Basic and acidic residues" evidence="1">
    <location>
        <begin position="57"/>
        <end position="69"/>
    </location>
</feature>
<evidence type="ECO:0000313" key="3">
    <source>
        <dbReference type="Proteomes" id="UP001605036"/>
    </source>
</evidence>
<proteinExistence type="predicted"/>
<evidence type="ECO:0000256" key="1">
    <source>
        <dbReference type="SAM" id="MobiDB-lite"/>
    </source>
</evidence>
<keyword evidence="3" id="KW-1185">Reference proteome</keyword>
<gene>
    <name evidence="2" type="ORF">R1flu_006660</name>
</gene>
<feature type="region of interest" description="Disordered" evidence="1">
    <location>
        <begin position="35"/>
        <end position="126"/>
    </location>
</feature>
<name>A0ABD1YXA1_9MARC</name>
<feature type="compositionally biased region" description="Basic and acidic residues" evidence="1">
    <location>
        <begin position="106"/>
        <end position="126"/>
    </location>
</feature>
<reference evidence="2 3" key="1">
    <citation type="submission" date="2024-09" db="EMBL/GenBank/DDBJ databases">
        <title>Chromosome-scale assembly of Riccia fluitans.</title>
        <authorList>
            <person name="Paukszto L."/>
            <person name="Sawicki J."/>
            <person name="Karawczyk K."/>
            <person name="Piernik-Szablinska J."/>
            <person name="Szczecinska M."/>
            <person name="Mazdziarz M."/>
        </authorList>
    </citation>
    <scope>NUCLEOTIDE SEQUENCE [LARGE SCALE GENOMIC DNA]</scope>
    <source>
        <strain evidence="2">Rf_01</strain>
        <tissue evidence="2">Aerial parts of the thallus</tissue>
    </source>
</reference>
<sequence>MNVHKGINRFSAKEKEKARKELWRMQVKFEGELCEPINTRKRRRTSGSRTSKKRSRKSENIDSRERAEDTEVAVSGPDGLDQVSMDQGQIHKPSRDIPADPSPVVDKGKAKVDEWPKKPVEKNLNK</sequence>
<dbReference type="EMBL" id="JBHFFA010000003">
    <property type="protein sequence ID" value="KAL2635181.1"/>
    <property type="molecule type" value="Genomic_DNA"/>
</dbReference>
<protein>
    <submittedName>
        <fullName evidence="2">Uncharacterized protein</fullName>
    </submittedName>
</protein>